<keyword evidence="1" id="KW-1133">Transmembrane helix</keyword>
<name>A0A523XUV8_UNCT6</name>
<evidence type="ECO:0000313" key="3">
    <source>
        <dbReference type="Proteomes" id="UP000315534"/>
    </source>
</evidence>
<proteinExistence type="predicted"/>
<keyword evidence="1" id="KW-0812">Transmembrane</keyword>
<reference evidence="2 3" key="1">
    <citation type="submission" date="2019-03" db="EMBL/GenBank/DDBJ databases">
        <title>Metabolic potential of uncultured bacteria and archaea associated with petroleum seepage in deep-sea sediments.</title>
        <authorList>
            <person name="Dong X."/>
            <person name="Hubert C."/>
        </authorList>
    </citation>
    <scope>NUCLEOTIDE SEQUENCE [LARGE SCALE GENOMIC DNA]</scope>
    <source>
        <strain evidence="2">E29_bin36</strain>
    </source>
</reference>
<protein>
    <submittedName>
        <fullName evidence="2">Uncharacterized protein</fullName>
    </submittedName>
</protein>
<feature type="transmembrane region" description="Helical" evidence="1">
    <location>
        <begin position="67"/>
        <end position="91"/>
    </location>
</feature>
<dbReference type="Proteomes" id="UP000315534">
    <property type="component" value="Unassembled WGS sequence"/>
</dbReference>
<feature type="transmembrane region" description="Helical" evidence="1">
    <location>
        <begin position="119"/>
        <end position="137"/>
    </location>
</feature>
<keyword evidence="1" id="KW-0472">Membrane</keyword>
<gene>
    <name evidence="2" type="ORF">E3J38_01055</name>
</gene>
<evidence type="ECO:0000313" key="2">
    <source>
        <dbReference type="EMBL" id="TET83108.1"/>
    </source>
</evidence>
<comment type="caution">
    <text evidence="2">The sequence shown here is derived from an EMBL/GenBank/DDBJ whole genome shotgun (WGS) entry which is preliminary data.</text>
</comment>
<dbReference type="EMBL" id="SOIP01000061">
    <property type="protein sequence ID" value="TET83108.1"/>
    <property type="molecule type" value="Genomic_DNA"/>
</dbReference>
<accession>A0A523XUV8</accession>
<evidence type="ECO:0000256" key="1">
    <source>
        <dbReference type="SAM" id="Phobius"/>
    </source>
</evidence>
<dbReference type="AlphaFoldDB" id="A0A523XUV8"/>
<sequence length="140" mass="15839">MEQPHEEQEEYKTGDCEELHRGWSKERWETCWRKDRLDAVGWAAIFIWAALVIVAGTMGFGAKFSWWNGWAVFFTGAGAIVLLGTAIRLVIPEYRKEVLVGVIFGCILLAIGLGDWGWFWPLVLIAIAIAILAKAFSRRP</sequence>
<organism evidence="2 3">
    <name type="scientific">candidate division TA06 bacterium</name>
    <dbReference type="NCBI Taxonomy" id="2250710"/>
    <lineage>
        <taxon>Bacteria</taxon>
        <taxon>Bacteria division TA06</taxon>
    </lineage>
</organism>
<feature type="transmembrane region" description="Helical" evidence="1">
    <location>
        <begin position="98"/>
        <end position="113"/>
    </location>
</feature>
<feature type="transmembrane region" description="Helical" evidence="1">
    <location>
        <begin position="39"/>
        <end position="61"/>
    </location>
</feature>